<dbReference type="Proteomes" id="UP000789405">
    <property type="component" value="Unassembled WGS sequence"/>
</dbReference>
<feature type="non-terminal residue" evidence="1">
    <location>
        <position position="80"/>
    </location>
</feature>
<protein>
    <submittedName>
        <fullName evidence="1">6294_t:CDS:1</fullName>
    </submittedName>
</protein>
<evidence type="ECO:0000313" key="2">
    <source>
        <dbReference type="Proteomes" id="UP000789405"/>
    </source>
</evidence>
<proteinExistence type="predicted"/>
<comment type="caution">
    <text evidence="1">The sequence shown here is derived from an EMBL/GenBank/DDBJ whole genome shotgun (WGS) entry which is preliminary data.</text>
</comment>
<dbReference type="AlphaFoldDB" id="A0A9N9P2M3"/>
<accession>A0A9N9P2M3</accession>
<sequence length="80" mass="9411">MAKITWMEIPNPFKKIYFDSHEHEDVVESRNRFLQKMAELRKQMASYEGVGLNHIPPELYPKIVPVTQDETTLYSNDSVK</sequence>
<evidence type="ECO:0000313" key="1">
    <source>
        <dbReference type="EMBL" id="CAG8782357.1"/>
    </source>
</evidence>
<dbReference type="OrthoDB" id="2444796at2759"/>
<gene>
    <name evidence="1" type="ORF">DERYTH_LOCUS19795</name>
</gene>
<name>A0A9N9P2M3_9GLOM</name>
<reference evidence="1" key="1">
    <citation type="submission" date="2021-06" db="EMBL/GenBank/DDBJ databases">
        <authorList>
            <person name="Kallberg Y."/>
            <person name="Tangrot J."/>
            <person name="Rosling A."/>
        </authorList>
    </citation>
    <scope>NUCLEOTIDE SEQUENCE</scope>
    <source>
        <strain evidence="1">MA453B</strain>
    </source>
</reference>
<dbReference type="EMBL" id="CAJVPY010022288">
    <property type="protein sequence ID" value="CAG8782357.1"/>
    <property type="molecule type" value="Genomic_DNA"/>
</dbReference>
<organism evidence="1 2">
    <name type="scientific">Dentiscutata erythropus</name>
    <dbReference type="NCBI Taxonomy" id="1348616"/>
    <lineage>
        <taxon>Eukaryota</taxon>
        <taxon>Fungi</taxon>
        <taxon>Fungi incertae sedis</taxon>
        <taxon>Mucoromycota</taxon>
        <taxon>Glomeromycotina</taxon>
        <taxon>Glomeromycetes</taxon>
        <taxon>Diversisporales</taxon>
        <taxon>Gigasporaceae</taxon>
        <taxon>Dentiscutata</taxon>
    </lineage>
</organism>
<keyword evidence="2" id="KW-1185">Reference proteome</keyword>